<evidence type="ECO:0000256" key="3">
    <source>
        <dbReference type="ARBA" id="ARBA00022679"/>
    </source>
</evidence>
<dbReference type="GO" id="GO:0032259">
    <property type="term" value="P:methylation"/>
    <property type="evidence" value="ECO:0007669"/>
    <property type="project" value="UniProtKB-KW"/>
</dbReference>
<dbReference type="Gene3D" id="3.90.120.10">
    <property type="entry name" value="DNA Methylase, subunit A, domain 2"/>
    <property type="match status" value="1"/>
</dbReference>
<organism evidence="9 10">
    <name type="scientific">Herbaspirillum robiniae</name>
    <dbReference type="NCBI Taxonomy" id="2014887"/>
    <lineage>
        <taxon>Bacteria</taxon>
        <taxon>Pseudomonadati</taxon>
        <taxon>Pseudomonadota</taxon>
        <taxon>Betaproteobacteria</taxon>
        <taxon>Burkholderiales</taxon>
        <taxon>Oxalobacteraceae</taxon>
        <taxon>Herbaspirillum</taxon>
    </lineage>
</organism>
<name>A0A246WKT6_9BURK</name>
<dbReference type="GO" id="GO:0003886">
    <property type="term" value="F:DNA (cytosine-5-)-methyltransferase activity"/>
    <property type="evidence" value="ECO:0007669"/>
    <property type="project" value="UniProtKB-EC"/>
</dbReference>
<dbReference type="Proteomes" id="UP000197596">
    <property type="component" value="Unassembled WGS sequence"/>
</dbReference>
<evidence type="ECO:0000256" key="4">
    <source>
        <dbReference type="ARBA" id="ARBA00022691"/>
    </source>
</evidence>
<dbReference type="PRINTS" id="PR00105">
    <property type="entry name" value="C5METTRFRASE"/>
</dbReference>
<evidence type="ECO:0000256" key="7">
    <source>
        <dbReference type="PROSITE-ProRule" id="PRU01016"/>
    </source>
</evidence>
<evidence type="ECO:0000256" key="5">
    <source>
        <dbReference type="ARBA" id="ARBA00022747"/>
    </source>
</evidence>
<sequence>MSSSKKVIPIVDLFAGPGGLGEGFSSVATDPFRILVSAEMDKFAHRTLMLRAFYRILKRETPAELIHYYAFCNRAEVFPVTPTIRAAQQKAEAEALRLTLGDEKDNERLDKIISDAGLSDRKPWVLIGGPPCQAYSLVGRSRNKGNSDYRPENDHRHFLYKEYLRIIQKYRPAIFVMENVKGILSASVANKQMFKSILEDLADPDQAIGVKSKKSGYRIFSLSHDIYFDADSDFSELDPRKFIVRAEEYGVPQARHRVILVGVRRDLGLKKITLLKRRAQPSSVKEAIETLPPLRSHLSRRVDDANEWTKTVKQQFEILSRAAKEKGAVELEKELARNATLISGRYSIGGLRIAKARPTLTLGKSGALNQWYEDKSLAVWLNHEARGHMASDLMRYAYATTYAHVQGRSPKGHEDFNMAEGLKPAHANWESGKFADRFKVQMWSGPSTTVTSHISKDGHYFIHPDPKQCRSLTVREAARLQTFPDNYFFQGNRTQQYHQVGNAVPPFLACQIGLIVKMALDEIS</sequence>
<comment type="catalytic activity">
    <reaction evidence="6">
        <text>a 2'-deoxycytidine in DNA + S-adenosyl-L-methionine = a 5-methyl-2'-deoxycytidine in DNA + S-adenosyl-L-homocysteine + H(+)</text>
        <dbReference type="Rhea" id="RHEA:13681"/>
        <dbReference type="Rhea" id="RHEA-COMP:11369"/>
        <dbReference type="Rhea" id="RHEA-COMP:11370"/>
        <dbReference type="ChEBI" id="CHEBI:15378"/>
        <dbReference type="ChEBI" id="CHEBI:57856"/>
        <dbReference type="ChEBI" id="CHEBI:59789"/>
        <dbReference type="ChEBI" id="CHEBI:85452"/>
        <dbReference type="ChEBI" id="CHEBI:85454"/>
        <dbReference type="EC" id="2.1.1.37"/>
    </reaction>
</comment>
<dbReference type="InterPro" id="IPR029063">
    <property type="entry name" value="SAM-dependent_MTases_sf"/>
</dbReference>
<comment type="similarity">
    <text evidence="7 8">Belongs to the class I-like SAM-binding methyltransferase superfamily. C5-methyltransferase family.</text>
</comment>
<evidence type="ECO:0000256" key="2">
    <source>
        <dbReference type="ARBA" id="ARBA00022603"/>
    </source>
</evidence>
<evidence type="ECO:0000313" key="10">
    <source>
        <dbReference type="Proteomes" id="UP000197596"/>
    </source>
</evidence>
<dbReference type="SUPFAM" id="SSF53335">
    <property type="entry name" value="S-adenosyl-L-methionine-dependent methyltransferases"/>
    <property type="match status" value="1"/>
</dbReference>
<protein>
    <recommendedName>
        <fullName evidence="1">DNA (cytosine-5-)-methyltransferase</fullName>
        <ecNumber evidence="1">2.1.1.37</ecNumber>
    </recommendedName>
</protein>
<gene>
    <name evidence="9" type="ORF">CEJ42_21465</name>
</gene>
<keyword evidence="2 7" id="KW-0489">Methyltransferase</keyword>
<dbReference type="NCBIfam" id="TIGR00675">
    <property type="entry name" value="dcm"/>
    <property type="match status" value="1"/>
</dbReference>
<dbReference type="InterPro" id="IPR001525">
    <property type="entry name" value="C5_MeTfrase"/>
</dbReference>
<evidence type="ECO:0000256" key="6">
    <source>
        <dbReference type="ARBA" id="ARBA00047422"/>
    </source>
</evidence>
<keyword evidence="5" id="KW-0680">Restriction system</keyword>
<dbReference type="EMBL" id="NJGU01000014">
    <property type="protein sequence ID" value="OWY26928.1"/>
    <property type="molecule type" value="Genomic_DNA"/>
</dbReference>
<keyword evidence="4 7" id="KW-0949">S-adenosyl-L-methionine</keyword>
<dbReference type="RefSeq" id="WP_088752479.1">
    <property type="nucleotide sequence ID" value="NZ_NJGU01000014.1"/>
</dbReference>
<dbReference type="Pfam" id="PF00145">
    <property type="entry name" value="DNA_methylase"/>
    <property type="match status" value="2"/>
</dbReference>
<proteinExistence type="inferred from homology"/>
<evidence type="ECO:0000256" key="1">
    <source>
        <dbReference type="ARBA" id="ARBA00011975"/>
    </source>
</evidence>
<keyword evidence="3 7" id="KW-0808">Transferase</keyword>
<dbReference type="PANTHER" id="PTHR10629">
    <property type="entry name" value="CYTOSINE-SPECIFIC METHYLTRANSFERASE"/>
    <property type="match status" value="1"/>
</dbReference>
<comment type="caution">
    <text evidence="9">The sequence shown here is derived from an EMBL/GenBank/DDBJ whole genome shotgun (WGS) entry which is preliminary data.</text>
</comment>
<dbReference type="GO" id="GO:0003677">
    <property type="term" value="F:DNA binding"/>
    <property type="evidence" value="ECO:0007669"/>
    <property type="project" value="TreeGrafter"/>
</dbReference>
<dbReference type="GO" id="GO:0044027">
    <property type="term" value="P:negative regulation of gene expression via chromosomal CpG island methylation"/>
    <property type="evidence" value="ECO:0007669"/>
    <property type="project" value="TreeGrafter"/>
</dbReference>
<dbReference type="InterPro" id="IPR050390">
    <property type="entry name" value="C5-Methyltransferase"/>
</dbReference>
<dbReference type="GO" id="GO:0009307">
    <property type="term" value="P:DNA restriction-modification system"/>
    <property type="evidence" value="ECO:0007669"/>
    <property type="project" value="UniProtKB-KW"/>
</dbReference>
<dbReference type="AlphaFoldDB" id="A0A246WKT6"/>
<dbReference type="Gene3D" id="3.40.50.150">
    <property type="entry name" value="Vaccinia Virus protein VP39"/>
    <property type="match status" value="1"/>
</dbReference>
<dbReference type="EC" id="2.1.1.37" evidence="1"/>
<dbReference type="PROSITE" id="PS51679">
    <property type="entry name" value="SAM_MT_C5"/>
    <property type="match status" value="1"/>
</dbReference>
<feature type="active site" evidence="7">
    <location>
        <position position="132"/>
    </location>
</feature>
<accession>A0A246WKT6</accession>
<reference evidence="9 10" key="1">
    <citation type="submission" date="2017-06" db="EMBL/GenBank/DDBJ databases">
        <title>Herbaspirillum phytohormonus sp. nov., isolated from the root nodule of Robinia pseudoacacia in lead-zinc mine.</title>
        <authorList>
            <person name="Fan M."/>
            <person name="Lin Y."/>
        </authorList>
    </citation>
    <scope>NUCLEOTIDE SEQUENCE [LARGE SCALE GENOMIC DNA]</scope>
    <source>
        <strain evidence="9 10">HZ10</strain>
    </source>
</reference>
<dbReference type="PANTHER" id="PTHR10629:SF52">
    <property type="entry name" value="DNA (CYTOSINE-5)-METHYLTRANSFERASE 1"/>
    <property type="match status" value="1"/>
</dbReference>
<evidence type="ECO:0000256" key="8">
    <source>
        <dbReference type="RuleBase" id="RU000416"/>
    </source>
</evidence>
<evidence type="ECO:0000313" key="9">
    <source>
        <dbReference type="EMBL" id="OWY26928.1"/>
    </source>
</evidence>